<accession>A0A841VB73</accession>
<gene>
    <name evidence="2" type="ORF">H0901_23540</name>
</gene>
<sequence>GICSYFENHTTNGLIEGMNTKIKLIKRISYGFTNFEHLRLKALRYLV</sequence>
<feature type="non-terminal residue" evidence="2">
    <location>
        <position position="1"/>
    </location>
</feature>
<evidence type="ECO:0000259" key="1">
    <source>
        <dbReference type="Pfam" id="PF01610"/>
    </source>
</evidence>
<proteinExistence type="predicted"/>
<feature type="domain" description="Transposase IS204/IS1001/IS1096/IS1165 DDE" evidence="1">
    <location>
        <begin position="1"/>
        <end position="41"/>
    </location>
</feature>
<dbReference type="AlphaFoldDB" id="A0A841VB73"/>
<evidence type="ECO:0000313" key="3">
    <source>
        <dbReference type="Proteomes" id="UP000525432"/>
    </source>
</evidence>
<dbReference type="Proteomes" id="UP000525432">
    <property type="component" value="Unassembled WGS sequence"/>
</dbReference>
<name>A0A841VB73_MICAE</name>
<dbReference type="RefSeq" id="WP_185241473.1">
    <property type="nucleotide sequence ID" value="NZ_JACEGC010000246.1"/>
</dbReference>
<protein>
    <submittedName>
        <fullName evidence="2">Transposase</fullName>
    </submittedName>
</protein>
<reference evidence="2 3" key="1">
    <citation type="submission" date="2020-07" db="EMBL/GenBank/DDBJ databases">
        <title>Genomes of two Microcystis aeruginosa (Cyanobacteria) strains from Florida (USA) with disparate toxicogenic potential.</title>
        <authorList>
            <person name="Lefler F.W."/>
            <person name="Barbosa M."/>
            <person name="Berthold D.E."/>
            <person name="Laughinghouse H.D. IV."/>
        </authorList>
    </citation>
    <scope>NUCLEOTIDE SEQUENCE [LARGE SCALE GENOMIC DNA]</scope>
    <source>
        <strain evidence="2 3">BLCCF158</strain>
    </source>
</reference>
<dbReference type="EMBL" id="JACEGC010000246">
    <property type="protein sequence ID" value="MBC1198130.1"/>
    <property type="molecule type" value="Genomic_DNA"/>
</dbReference>
<dbReference type="Pfam" id="PF01610">
    <property type="entry name" value="DDE_Tnp_ISL3"/>
    <property type="match status" value="1"/>
</dbReference>
<comment type="caution">
    <text evidence="2">The sequence shown here is derived from an EMBL/GenBank/DDBJ whole genome shotgun (WGS) entry which is preliminary data.</text>
</comment>
<organism evidence="2 3">
    <name type="scientific">Microcystis aeruginosa BLCC-F158</name>
    <dbReference type="NCBI Taxonomy" id="2755316"/>
    <lineage>
        <taxon>Bacteria</taxon>
        <taxon>Bacillati</taxon>
        <taxon>Cyanobacteriota</taxon>
        <taxon>Cyanophyceae</taxon>
        <taxon>Oscillatoriophycideae</taxon>
        <taxon>Chroococcales</taxon>
        <taxon>Microcystaceae</taxon>
        <taxon>Microcystis</taxon>
    </lineage>
</organism>
<evidence type="ECO:0000313" key="2">
    <source>
        <dbReference type="EMBL" id="MBC1198130.1"/>
    </source>
</evidence>
<dbReference type="InterPro" id="IPR002560">
    <property type="entry name" value="Transposase_DDE"/>
</dbReference>